<name>S9VV11_SCHCR</name>
<sequence>MTVVEEYSEIKQLRKPPKAYTGLQKLNYLPVPKPKTFQIYNTLLNSIRCPCGVSTIQVCVYYRLHGKLVPAFTIEIDPSFQTRQIGALVNNTIQDYSNNLLPKELKEKQIVVSPFYRESFELRPKEQRVIENLDGPNYILVEVSKANGD</sequence>
<dbReference type="OrthoDB" id="5353380at2759"/>
<evidence type="ECO:0000313" key="2">
    <source>
        <dbReference type="Proteomes" id="UP000015464"/>
    </source>
</evidence>
<dbReference type="GeneID" id="25037678"/>
<dbReference type="AlphaFoldDB" id="S9VV11"/>
<keyword evidence="2" id="KW-1185">Reference proteome</keyword>
<reference evidence="1 2" key="1">
    <citation type="journal article" date="2011" name="Science">
        <title>Comparative functional genomics of the fission yeasts.</title>
        <authorList>
            <person name="Rhind N."/>
            <person name="Chen Z."/>
            <person name="Yassour M."/>
            <person name="Thompson D.A."/>
            <person name="Haas B.J."/>
            <person name="Habib N."/>
            <person name="Wapinski I."/>
            <person name="Roy S."/>
            <person name="Lin M.F."/>
            <person name="Heiman D.I."/>
            <person name="Young S.K."/>
            <person name="Furuya K."/>
            <person name="Guo Y."/>
            <person name="Pidoux A."/>
            <person name="Chen H.M."/>
            <person name="Robbertse B."/>
            <person name="Goldberg J.M."/>
            <person name="Aoki K."/>
            <person name="Bayne E.H."/>
            <person name="Berlin A.M."/>
            <person name="Desjardins C.A."/>
            <person name="Dobbs E."/>
            <person name="Dukaj L."/>
            <person name="Fan L."/>
            <person name="FitzGerald M.G."/>
            <person name="French C."/>
            <person name="Gujja S."/>
            <person name="Hansen K."/>
            <person name="Keifenheim D."/>
            <person name="Levin J.Z."/>
            <person name="Mosher R.A."/>
            <person name="Mueller C.A."/>
            <person name="Pfiffner J."/>
            <person name="Priest M."/>
            <person name="Russ C."/>
            <person name="Smialowska A."/>
            <person name="Swoboda P."/>
            <person name="Sykes S.M."/>
            <person name="Vaughn M."/>
            <person name="Vengrova S."/>
            <person name="Yoder R."/>
            <person name="Zeng Q."/>
            <person name="Allshire R."/>
            <person name="Baulcombe D."/>
            <person name="Birren B.W."/>
            <person name="Brown W."/>
            <person name="Ekwall K."/>
            <person name="Kellis M."/>
            <person name="Leatherwood J."/>
            <person name="Levin H."/>
            <person name="Margalit H."/>
            <person name="Martienssen R."/>
            <person name="Nieduszynski C.A."/>
            <person name="Spatafora J.W."/>
            <person name="Friedman N."/>
            <person name="Dalgaard J.Z."/>
            <person name="Baumann P."/>
            <person name="Niki H."/>
            <person name="Regev A."/>
            <person name="Nusbaum C."/>
        </authorList>
    </citation>
    <scope>NUCLEOTIDE SEQUENCE [LARGE SCALE GENOMIC DNA]</scope>
    <source>
        <strain evidence="2">OY26 / ATCC MYA-4695 / CBS 11777 / NBRC 106824 / NRRL Y48691</strain>
    </source>
</reference>
<dbReference type="HOGENOM" id="CLU_1750750_0_0_1"/>
<dbReference type="EMBL" id="KE546994">
    <property type="protein sequence ID" value="EPY49890.1"/>
    <property type="molecule type" value="Genomic_DNA"/>
</dbReference>
<evidence type="ECO:0000313" key="1">
    <source>
        <dbReference type="EMBL" id="EPY49890.1"/>
    </source>
</evidence>
<organism evidence="1 2">
    <name type="scientific">Schizosaccharomyces cryophilus (strain OY26 / ATCC MYA-4695 / CBS 11777 / NBRC 106824 / NRRL Y48691)</name>
    <name type="common">Fission yeast</name>
    <dbReference type="NCBI Taxonomy" id="653667"/>
    <lineage>
        <taxon>Eukaryota</taxon>
        <taxon>Fungi</taxon>
        <taxon>Dikarya</taxon>
        <taxon>Ascomycota</taxon>
        <taxon>Taphrinomycotina</taxon>
        <taxon>Schizosaccharomycetes</taxon>
        <taxon>Schizosaccharomycetales</taxon>
        <taxon>Schizosaccharomycetaceae</taxon>
        <taxon>Schizosaccharomyces</taxon>
    </lineage>
</organism>
<dbReference type="OMA" id="TFQIYNT"/>
<gene>
    <name evidence="1" type="ORF">SPOG_03361</name>
</gene>
<accession>S9VV11</accession>
<proteinExistence type="predicted"/>
<dbReference type="Proteomes" id="UP000015464">
    <property type="component" value="Unassembled WGS sequence"/>
</dbReference>
<dbReference type="RefSeq" id="XP_013025229.1">
    <property type="nucleotide sequence ID" value="XM_013169775.1"/>
</dbReference>
<protein>
    <submittedName>
        <fullName evidence="1">Uncharacterized protein</fullName>
    </submittedName>
</protein>